<gene>
    <name evidence="1" type="ORF">KCH_49440</name>
</gene>
<keyword evidence="2" id="KW-1185">Reference proteome</keyword>
<dbReference type="Proteomes" id="UP000027178">
    <property type="component" value="Unassembled WGS sequence"/>
</dbReference>
<protein>
    <submittedName>
        <fullName evidence="1">Uncharacterized protein</fullName>
    </submittedName>
</protein>
<reference evidence="1 2" key="1">
    <citation type="submission" date="2014-05" db="EMBL/GenBank/DDBJ databases">
        <title>Draft Genome Sequence of Kitasatospora cheerisanensis KCTC 2395.</title>
        <authorList>
            <person name="Nam D.H."/>
        </authorList>
    </citation>
    <scope>NUCLEOTIDE SEQUENCE [LARGE SCALE GENOMIC DNA]</scope>
    <source>
        <strain evidence="1 2">KCTC 2395</strain>
    </source>
</reference>
<accession>A0A066YQD0</accession>
<dbReference type="AlphaFoldDB" id="A0A066YQD0"/>
<evidence type="ECO:0000313" key="1">
    <source>
        <dbReference type="EMBL" id="KDN83462.1"/>
    </source>
</evidence>
<comment type="caution">
    <text evidence="1">The sequence shown here is derived from an EMBL/GenBank/DDBJ whole genome shotgun (WGS) entry which is preliminary data.</text>
</comment>
<name>A0A066YQD0_9ACTN</name>
<sequence>MLQLDGYTLSTDTWFKTEAECIGFIQAHILGQPLLDT</sequence>
<dbReference type="PATRIC" id="fig|1348663.4.peg.4780"/>
<dbReference type="EMBL" id="JNBY01000095">
    <property type="protein sequence ID" value="KDN83462.1"/>
    <property type="molecule type" value="Genomic_DNA"/>
</dbReference>
<organism evidence="1 2">
    <name type="scientific">Kitasatospora cheerisanensis KCTC 2395</name>
    <dbReference type="NCBI Taxonomy" id="1348663"/>
    <lineage>
        <taxon>Bacteria</taxon>
        <taxon>Bacillati</taxon>
        <taxon>Actinomycetota</taxon>
        <taxon>Actinomycetes</taxon>
        <taxon>Kitasatosporales</taxon>
        <taxon>Streptomycetaceae</taxon>
        <taxon>Kitasatospora</taxon>
    </lineage>
</organism>
<evidence type="ECO:0000313" key="2">
    <source>
        <dbReference type="Proteomes" id="UP000027178"/>
    </source>
</evidence>
<dbReference type="HOGENOM" id="CLU_3344666_0_0_11"/>
<proteinExistence type="predicted"/>